<dbReference type="Proteomes" id="UP000184420">
    <property type="component" value="Unassembled WGS sequence"/>
</dbReference>
<dbReference type="AlphaFoldDB" id="A0A1M7MIT4"/>
<keyword evidence="1" id="KW-0732">Signal</keyword>
<dbReference type="STRING" id="1419482.SAMN05444266_11389"/>
<gene>
    <name evidence="2" type="ORF">SAMN05444266_11389</name>
</gene>
<keyword evidence="3" id="KW-1185">Reference proteome</keyword>
<evidence type="ECO:0000256" key="1">
    <source>
        <dbReference type="SAM" id="SignalP"/>
    </source>
</evidence>
<sequence length="342" mass="36604">MKTFFLTLGMICVMVVTYAQTSYYAPAHVGIVYPLSTNGTNAAKYTNRFSLHAIAGLSYGETGVIVSGFSSVIKDEAHGVQIAGFSNHIGHTNKAVTLAGFTNIIHQRADGITIAGFGNFVKQQMNGIQLAGFVNTAGNVNGLQIAGFANKAADTKLQIAGFINIAKKVKGVQLAGFINIADSSDYPIGIVNIIRNGEKQVSLSIDESATTIAAFKSGGRSLYGILGVGYNFKSEQNLYALQAGIGWHLPLLNRLRLNVEGTETILCDFKKGVYSKWTSGGYLAYRFGSRFEVFAGPNINFVHIKDGAGADLISNYIWSKSRSNNTFDGIFAGVQGGVQVRI</sequence>
<name>A0A1M7MIT4_9BACT</name>
<dbReference type="RefSeq" id="WP_073087367.1">
    <property type="nucleotide sequence ID" value="NZ_FRBL01000013.1"/>
</dbReference>
<feature type="signal peptide" evidence="1">
    <location>
        <begin position="1"/>
        <end position="27"/>
    </location>
</feature>
<proteinExistence type="predicted"/>
<protein>
    <submittedName>
        <fullName evidence="2">Uncharacterized protein</fullName>
    </submittedName>
</protein>
<evidence type="ECO:0000313" key="2">
    <source>
        <dbReference type="EMBL" id="SHM90802.1"/>
    </source>
</evidence>
<dbReference type="EMBL" id="FRBL01000013">
    <property type="protein sequence ID" value="SHM90802.1"/>
    <property type="molecule type" value="Genomic_DNA"/>
</dbReference>
<dbReference type="OrthoDB" id="5505971at2"/>
<reference evidence="2 3" key="1">
    <citation type="submission" date="2016-11" db="EMBL/GenBank/DDBJ databases">
        <authorList>
            <person name="Jaros S."/>
            <person name="Januszkiewicz K."/>
            <person name="Wedrychowicz H."/>
        </authorList>
    </citation>
    <scope>NUCLEOTIDE SEQUENCE [LARGE SCALE GENOMIC DNA]</scope>
    <source>
        <strain evidence="2 3">DSM 27406</strain>
    </source>
</reference>
<feature type="chain" id="PRO_5012048476" evidence="1">
    <location>
        <begin position="28"/>
        <end position="342"/>
    </location>
</feature>
<accession>A0A1M7MIT4</accession>
<organism evidence="2 3">
    <name type="scientific">Chitinophaga jiangningensis</name>
    <dbReference type="NCBI Taxonomy" id="1419482"/>
    <lineage>
        <taxon>Bacteria</taxon>
        <taxon>Pseudomonadati</taxon>
        <taxon>Bacteroidota</taxon>
        <taxon>Chitinophagia</taxon>
        <taxon>Chitinophagales</taxon>
        <taxon>Chitinophagaceae</taxon>
        <taxon>Chitinophaga</taxon>
    </lineage>
</organism>
<evidence type="ECO:0000313" key="3">
    <source>
        <dbReference type="Proteomes" id="UP000184420"/>
    </source>
</evidence>